<dbReference type="EMBL" id="JBHTFQ010000015">
    <property type="protein sequence ID" value="MFC7706206.1"/>
    <property type="molecule type" value="Genomic_DNA"/>
</dbReference>
<evidence type="ECO:0000313" key="1">
    <source>
        <dbReference type="EMBL" id="MFC7706206.1"/>
    </source>
</evidence>
<dbReference type="Proteomes" id="UP001596516">
    <property type="component" value="Unassembled WGS sequence"/>
</dbReference>
<comment type="caution">
    <text evidence="1">The sequence shown here is derived from an EMBL/GenBank/DDBJ whole genome shotgun (WGS) entry which is preliminary data.</text>
</comment>
<dbReference type="RefSeq" id="WP_377406750.1">
    <property type="nucleotide sequence ID" value="NZ_JBHTFQ010000015.1"/>
</dbReference>
<name>A0ABW2UNH9_9RHOB</name>
<proteinExistence type="predicted"/>
<keyword evidence="2" id="KW-1185">Reference proteome</keyword>
<protein>
    <submittedName>
        <fullName evidence="1">Uncharacterized protein</fullName>
    </submittedName>
</protein>
<sequence>MGLQLDYARRPCLISWCCLNGAARNDPERPVIIVTLTGQDDNVFAVLSRYSEAARDAGLSDDEIAAFME</sequence>
<evidence type="ECO:0000313" key="2">
    <source>
        <dbReference type="Proteomes" id="UP001596516"/>
    </source>
</evidence>
<organism evidence="1 2">
    <name type="scientific">Plastorhodobacter daqingensis</name>
    <dbReference type="NCBI Taxonomy" id="1387281"/>
    <lineage>
        <taxon>Bacteria</taxon>
        <taxon>Pseudomonadati</taxon>
        <taxon>Pseudomonadota</taxon>
        <taxon>Alphaproteobacteria</taxon>
        <taxon>Rhodobacterales</taxon>
        <taxon>Paracoccaceae</taxon>
        <taxon>Plastorhodobacter</taxon>
    </lineage>
</organism>
<accession>A0ABW2UNH9</accession>
<reference evidence="2" key="1">
    <citation type="journal article" date="2019" name="Int. J. Syst. Evol. Microbiol.">
        <title>The Global Catalogue of Microorganisms (GCM) 10K type strain sequencing project: providing services to taxonomists for standard genome sequencing and annotation.</title>
        <authorList>
            <consortium name="The Broad Institute Genomics Platform"/>
            <consortium name="The Broad Institute Genome Sequencing Center for Infectious Disease"/>
            <person name="Wu L."/>
            <person name="Ma J."/>
        </authorList>
    </citation>
    <scope>NUCLEOTIDE SEQUENCE [LARGE SCALE GENOMIC DNA]</scope>
    <source>
        <strain evidence="2">CGMCC 1.12750</strain>
    </source>
</reference>
<gene>
    <name evidence="1" type="ORF">ACFQXB_18695</name>
</gene>